<dbReference type="Pfam" id="PF01757">
    <property type="entry name" value="Acyl_transf_3"/>
    <property type="match status" value="1"/>
</dbReference>
<keyword evidence="4" id="KW-1185">Reference proteome</keyword>
<gene>
    <name evidence="3" type="ORF">KCG34_17375</name>
</gene>
<reference evidence="3" key="1">
    <citation type="submission" date="2021-04" db="EMBL/GenBank/DDBJ databases">
        <title>The complete genome sequence of Caulobacter sp. S6.</title>
        <authorList>
            <person name="Tang Y."/>
            <person name="Ouyang W."/>
            <person name="Liu Q."/>
            <person name="Huang B."/>
            <person name="Guo Z."/>
            <person name="Lei P."/>
        </authorList>
    </citation>
    <scope>NUCLEOTIDE SEQUENCE</scope>
    <source>
        <strain evidence="3">S6</strain>
    </source>
</reference>
<keyword evidence="1" id="KW-0472">Membrane</keyword>
<protein>
    <submittedName>
        <fullName evidence="3">Acyltransferase</fullName>
    </submittedName>
</protein>
<evidence type="ECO:0000256" key="1">
    <source>
        <dbReference type="SAM" id="Phobius"/>
    </source>
</evidence>
<name>A0A975ITU3_9CAUL</name>
<sequence>MSFPVVLLREERPAPAAPPPEPRASVRSQTSDAVTIARVICILGVVYVHAWTGLTGPELAAVGSSGQGMLRWTLAELLGRAAVPLLSMISGWLAAGSLARRPWPAFLRGKARTVLAPMVLWNALAILLVGGAASLGLIAAPRPTGWAWTLNELFCLTKPDDIDVQMPFLRDLTVCLALAPVLARLETRLLAAVAVFVLAWSVWDVQTLLLLRPSILLFFVLGLLARRSGAPRWVAGRSLVWLGAPYLALAGASIWLQTGGQAFAAAWPPAAEALGLAMRFSAALFFWALAWRLAASRVAEPLLRLEPFIFLLFCAHMIVIWLAGPQVGRLTGPLGAPLYPLFLLAQPVLVLGAVVALGRGLRRLTPGAAELLSGGRLRRRAPDRALSLVAAANTPNPALPPSRGKGS</sequence>
<feature type="domain" description="Acyltransferase 3" evidence="2">
    <location>
        <begin position="34"/>
        <end position="342"/>
    </location>
</feature>
<feature type="transmembrane region" description="Helical" evidence="1">
    <location>
        <begin position="119"/>
        <end position="140"/>
    </location>
</feature>
<keyword evidence="1" id="KW-0812">Transmembrane</keyword>
<evidence type="ECO:0000313" key="4">
    <source>
        <dbReference type="Proteomes" id="UP000676409"/>
    </source>
</evidence>
<organism evidence="3 4">
    <name type="scientific">Phenylobacterium montanum</name>
    <dbReference type="NCBI Taxonomy" id="2823693"/>
    <lineage>
        <taxon>Bacteria</taxon>
        <taxon>Pseudomonadati</taxon>
        <taxon>Pseudomonadota</taxon>
        <taxon>Alphaproteobacteria</taxon>
        <taxon>Caulobacterales</taxon>
        <taxon>Caulobacteraceae</taxon>
        <taxon>Phenylobacterium</taxon>
    </lineage>
</organism>
<dbReference type="InterPro" id="IPR002656">
    <property type="entry name" value="Acyl_transf_3_dom"/>
</dbReference>
<dbReference type="KEGG" id="caul:KCG34_17375"/>
<keyword evidence="3" id="KW-0012">Acyltransferase</keyword>
<dbReference type="GO" id="GO:0016747">
    <property type="term" value="F:acyltransferase activity, transferring groups other than amino-acyl groups"/>
    <property type="evidence" value="ECO:0007669"/>
    <property type="project" value="InterPro"/>
</dbReference>
<feature type="transmembrane region" description="Helical" evidence="1">
    <location>
        <begin position="336"/>
        <end position="357"/>
    </location>
</feature>
<dbReference type="AlphaFoldDB" id="A0A975ITU3"/>
<keyword evidence="1" id="KW-1133">Transmembrane helix</keyword>
<feature type="transmembrane region" description="Helical" evidence="1">
    <location>
        <begin position="307"/>
        <end position="324"/>
    </location>
</feature>
<dbReference type="Proteomes" id="UP000676409">
    <property type="component" value="Chromosome"/>
</dbReference>
<dbReference type="RefSeq" id="WP_211936886.1">
    <property type="nucleotide sequence ID" value="NZ_CP073078.1"/>
</dbReference>
<dbReference type="EMBL" id="CP073078">
    <property type="protein sequence ID" value="QUD86834.1"/>
    <property type="molecule type" value="Genomic_DNA"/>
</dbReference>
<feature type="transmembrane region" description="Helical" evidence="1">
    <location>
        <begin position="276"/>
        <end position="295"/>
    </location>
</feature>
<accession>A0A975ITU3</accession>
<feature type="transmembrane region" description="Helical" evidence="1">
    <location>
        <begin position="209"/>
        <end position="226"/>
    </location>
</feature>
<evidence type="ECO:0000259" key="2">
    <source>
        <dbReference type="Pfam" id="PF01757"/>
    </source>
</evidence>
<evidence type="ECO:0000313" key="3">
    <source>
        <dbReference type="EMBL" id="QUD86834.1"/>
    </source>
</evidence>
<proteinExistence type="predicted"/>
<feature type="transmembrane region" description="Helical" evidence="1">
    <location>
        <begin position="77"/>
        <end position="99"/>
    </location>
</feature>
<feature type="transmembrane region" description="Helical" evidence="1">
    <location>
        <begin position="238"/>
        <end position="256"/>
    </location>
</feature>
<keyword evidence="3" id="KW-0808">Transferase</keyword>